<feature type="region of interest" description="Disordered" evidence="1">
    <location>
        <begin position="678"/>
        <end position="731"/>
    </location>
</feature>
<reference evidence="2" key="3">
    <citation type="submission" date="2010-09" db="EMBL/GenBank/DDBJ databases">
        <title>Annotation of Gaeumannomyces graminis var. tritici R3-111a-1.</title>
        <authorList>
            <consortium name="The Broad Institute Genome Sequencing Platform"/>
            <person name="Ma L.-J."/>
            <person name="Dead R."/>
            <person name="Young S.K."/>
            <person name="Zeng Q."/>
            <person name="Gargeya S."/>
            <person name="Fitzgerald M."/>
            <person name="Haas B."/>
            <person name="Abouelleil A."/>
            <person name="Alvarado L."/>
            <person name="Arachchi H.M."/>
            <person name="Berlin A."/>
            <person name="Brown A."/>
            <person name="Chapman S.B."/>
            <person name="Chen Z."/>
            <person name="Dunbar C."/>
            <person name="Freedman E."/>
            <person name="Gearin G."/>
            <person name="Gellesch M."/>
            <person name="Goldberg J."/>
            <person name="Griggs A."/>
            <person name="Gujja S."/>
            <person name="Heiman D."/>
            <person name="Howarth C."/>
            <person name="Larson L."/>
            <person name="Lui A."/>
            <person name="MacDonald P.J.P."/>
            <person name="Mehta T."/>
            <person name="Montmayeur A."/>
            <person name="Murphy C."/>
            <person name="Neiman D."/>
            <person name="Pearson M."/>
            <person name="Priest M."/>
            <person name="Roberts A."/>
            <person name="Saif S."/>
            <person name="Shea T."/>
            <person name="Shenoy N."/>
            <person name="Sisk P."/>
            <person name="Stolte C."/>
            <person name="Sykes S."/>
            <person name="Yandava C."/>
            <person name="Wortman J."/>
            <person name="Nusbaum C."/>
            <person name="Birren B."/>
        </authorList>
    </citation>
    <scope>NUCLEOTIDE SEQUENCE</scope>
    <source>
        <strain evidence="2">R3-111a-1</strain>
    </source>
</reference>
<keyword evidence="4" id="KW-1185">Reference proteome</keyword>
<feature type="region of interest" description="Disordered" evidence="1">
    <location>
        <begin position="416"/>
        <end position="551"/>
    </location>
</feature>
<feature type="compositionally biased region" description="Low complexity" evidence="1">
    <location>
        <begin position="80"/>
        <end position="99"/>
    </location>
</feature>
<dbReference type="EMBL" id="GL385402">
    <property type="protein sequence ID" value="EJT70175.1"/>
    <property type="molecule type" value="Genomic_DNA"/>
</dbReference>
<feature type="compositionally biased region" description="Acidic residues" evidence="1">
    <location>
        <begin position="514"/>
        <end position="523"/>
    </location>
</feature>
<organism evidence="2">
    <name type="scientific">Gaeumannomyces tritici (strain R3-111a-1)</name>
    <name type="common">Wheat and barley take-all root rot fungus</name>
    <name type="synonym">Gaeumannomyces graminis var. tritici</name>
    <dbReference type="NCBI Taxonomy" id="644352"/>
    <lineage>
        <taxon>Eukaryota</taxon>
        <taxon>Fungi</taxon>
        <taxon>Dikarya</taxon>
        <taxon>Ascomycota</taxon>
        <taxon>Pezizomycotina</taxon>
        <taxon>Sordariomycetes</taxon>
        <taxon>Sordariomycetidae</taxon>
        <taxon>Magnaporthales</taxon>
        <taxon>Magnaporthaceae</taxon>
        <taxon>Gaeumannomyces</taxon>
    </lineage>
</organism>
<dbReference type="EnsemblFungi" id="EJT70175">
    <property type="protein sequence ID" value="EJT70175"/>
    <property type="gene ID" value="GGTG_12348"/>
</dbReference>
<feature type="compositionally biased region" description="Low complexity" evidence="1">
    <location>
        <begin position="57"/>
        <end position="71"/>
    </location>
</feature>
<accession>J3PFS3</accession>
<feature type="compositionally biased region" description="Basic and acidic residues" evidence="1">
    <location>
        <begin position="709"/>
        <end position="725"/>
    </location>
</feature>
<feature type="region of interest" description="Disordered" evidence="1">
    <location>
        <begin position="1"/>
        <end position="21"/>
    </location>
</feature>
<reference evidence="3" key="4">
    <citation type="journal article" date="2015" name="G3 (Bethesda)">
        <title>Genome sequences of three phytopathogenic species of the Magnaporthaceae family of fungi.</title>
        <authorList>
            <person name="Okagaki L.H."/>
            <person name="Nunes C.C."/>
            <person name="Sailsbery J."/>
            <person name="Clay B."/>
            <person name="Brown D."/>
            <person name="John T."/>
            <person name="Oh Y."/>
            <person name="Young N."/>
            <person name="Fitzgerald M."/>
            <person name="Haas B.J."/>
            <person name="Zeng Q."/>
            <person name="Young S."/>
            <person name="Adiconis X."/>
            <person name="Fan L."/>
            <person name="Levin J.Z."/>
            <person name="Mitchell T.K."/>
            <person name="Okubara P.A."/>
            <person name="Farman M.L."/>
            <person name="Kohn L.M."/>
            <person name="Birren B."/>
            <person name="Ma L.-J."/>
            <person name="Dean R.A."/>
        </authorList>
    </citation>
    <scope>NUCLEOTIDE SEQUENCE</scope>
    <source>
        <strain evidence="3">R3-111a-1</strain>
    </source>
</reference>
<proteinExistence type="predicted"/>
<sequence length="791" mass="83777">MAENNANNGNAPPNLNHGADDFNLGGIGDFNLENAGDFNFEFGDLVDLNAGMPALGPGAAQQGPAPDAPVGVNPRDVLNPPQQGDAAAPVQPQQAQQDVPMPPQQPLPGADAGDFFNLAQRGFLTPQQQQRQLADPRIFEPFGGQMQFPQQNLAGAAQAANPAPAGPSGSMQDMIRQEIREQVRSQVQQELMGMGAAAGSPFGTPPANQFPHMGWRDRVLSHTASSSASAGLQSGNASPSPMGGAFPGAGPAFGLGTPHAQAFANMGPQMPLLNGAGGFPNPLPFHQPFLLPFQGPADFGQSLNAGGFFGNPAAPLGNNNMIPPRLSALGNVLPADAGPGPAAQPEQDEPQGQQDEPQRQQEDAMQFVVFDPTLAGQQEDAAFAAFVAAAENEPTPEKQGAFDGGVVAEMDEFQPDYDLFGSGDEDEDNDLFGGGDGDGDADADGDDDADADAQGNNDLEPQNAGPANREEQQQSEPDTSEEEDQSPEPLLRRSMRARKRSCRAPPTTPSTDNDSMDLDEPEPEASGSAEAAGDDGDPETDEEDRVCRKEQASKIKVGPLPGADVRTYVGRVEAGDCADCGDGLLGNYTFFGLCAPCHGKRRAERTKRESLSRKGAIGGAERYWRRAPAPRRRTVDMDTYVARVEVGRCVDCDAGEGLALSGICLTCRRRRQTSNKRALKAAKDAALREERGSGKRCPAPSAPRRQRWGRRDPALRDPAAPEDRALPTAETGTCWFPPAPAGVDAATYWSRVDNHLCICCADPARTDKSPFCQSCYKDGSRVKVQNVSKHS</sequence>
<feature type="compositionally biased region" description="Acidic residues" evidence="1">
    <location>
        <begin position="437"/>
        <end position="451"/>
    </location>
</feature>
<dbReference type="Proteomes" id="UP000006039">
    <property type="component" value="Unassembled WGS sequence"/>
</dbReference>
<reference evidence="4" key="1">
    <citation type="submission" date="2010-07" db="EMBL/GenBank/DDBJ databases">
        <title>The genome sequence of Gaeumannomyces graminis var. tritici strain R3-111a-1.</title>
        <authorList>
            <consortium name="The Broad Institute Genome Sequencing Platform"/>
            <person name="Ma L.-J."/>
            <person name="Dead R."/>
            <person name="Young S."/>
            <person name="Zeng Q."/>
            <person name="Koehrsen M."/>
            <person name="Alvarado L."/>
            <person name="Berlin A."/>
            <person name="Chapman S.B."/>
            <person name="Chen Z."/>
            <person name="Freedman E."/>
            <person name="Gellesch M."/>
            <person name="Goldberg J."/>
            <person name="Griggs A."/>
            <person name="Gujja S."/>
            <person name="Heilman E.R."/>
            <person name="Heiman D."/>
            <person name="Hepburn T."/>
            <person name="Howarth C."/>
            <person name="Jen D."/>
            <person name="Larson L."/>
            <person name="Mehta T."/>
            <person name="Neiman D."/>
            <person name="Pearson M."/>
            <person name="Roberts A."/>
            <person name="Saif S."/>
            <person name="Shea T."/>
            <person name="Shenoy N."/>
            <person name="Sisk P."/>
            <person name="Stolte C."/>
            <person name="Sykes S."/>
            <person name="Walk T."/>
            <person name="White J."/>
            <person name="Yandava C."/>
            <person name="Haas B."/>
            <person name="Nusbaum C."/>
            <person name="Birren B."/>
        </authorList>
    </citation>
    <scope>NUCLEOTIDE SEQUENCE [LARGE SCALE GENOMIC DNA]</scope>
    <source>
        <strain evidence="4">R3-111a-1</strain>
    </source>
</reference>
<feature type="compositionally biased region" description="Basic residues" evidence="1">
    <location>
        <begin position="493"/>
        <end position="502"/>
    </location>
</feature>
<reference evidence="3" key="5">
    <citation type="submission" date="2018-04" db="UniProtKB">
        <authorList>
            <consortium name="EnsemblFungi"/>
        </authorList>
    </citation>
    <scope>IDENTIFICATION</scope>
    <source>
        <strain evidence="3">R3-111a-1</strain>
    </source>
</reference>
<reference evidence="2" key="2">
    <citation type="submission" date="2010-07" db="EMBL/GenBank/DDBJ databases">
        <authorList>
            <consortium name="The Broad Institute Genome Sequencing Platform"/>
            <consortium name="Broad Institute Genome Sequencing Center for Infectious Disease"/>
            <person name="Ma L.-J."/>
            <person name="Dead R."/>
            <person name="Young S."/>
            <person name="Zeng Q."/>
            <person name="Koehrsen M."/>
            <person name="Alvarado L."/>
            <person name="Berlin A."/>
            <person name="Chapman S.B."/>
            <person name="Chen Z."/>
            <person name="Freedman E."/>
            <person name="Gellesch M."/>
            <person name="Goldberg J."/>
            <person name="Griggs A."/>
            <person name="Gujja S."/>
            <person name="Heilman E.R."/>
            <person name="Heiman D."/>
            <person name="Hepburn T."/>
            <person name="Howarth C."/>
            <person name="Jen D."/>
            <person name="Larson L."/>
            <person name="Mehta T."/>
            <person name="Neiman D."/>
            <person name="Pearson M."/>
            <person name="Roberts A."/>
            <person name="Saif S."/>
            <person name="Shea T."/>
            <person name="Shenoy N."/>
            <person name="Sisk P."/>
            <person name="Stolte C."/>
            <person name="Sykes S."/>
            <person name="Walk T."/>
            <person name="White J."/>
            <person name="Yandava C."/>
            <person name="Haas B."/>
            <person name="Nusbaum C."/>
            <person name="Birren B."/>
        </authorList>
    </citation>
    <scope>NUCLEOTIDE SEQUENCE</scope>
    <source>
        <strain evidence="2">R3-111a-1</strain>
    </source>
</reference>
<feature type="region of interest" description="Disordered" evidence="1">
    <location>
        <begin position="57"/>
        <end position="114"/>
    </location>
</feature>
<feature type="compositionally biased region" description="Low complexity" evidence="1">
    <location>
        <begin position="334"/>
        <end position="355"/>
    </location>
</feature>
<feature type="region of interest" description="Disordered" evidence="1">
    <location>
        <begin position="327"/>
        <end position="361"/>
    </location>
</feature>
<gene>
    <name evidence="3" type="primary">20352806</name>
    <name evidence="2" type="ORF">GGTG_12348</name>
</gene>
<evidence type="ECO:0000313" key="2">
    <source>
        <dbReference type="EMBL" id="EJT70175.1"/>
    </source>
</evidence>
<protein>
    <submittedName>
        <fullName evidence="2 3">Uncharacterized protein</fullName>
    </submittedName>
</protein>
<dbReference type="HOGENOM" id="CLU_354888_0_0_1"/>
<evidence type="ECO:0000313" key="3">
    <source>
        <dbReference type="EnsemblFungi" id="EJT70175"/>
    </source>
</evidence>
<name>J3PFS3_GAET3</name>
<dbReference type="AlphaFoldDB" id="J3PFS3"/>
<feature type="compositionally biased region" description="Basic and acidic residues" evidence="1">
    <location>
        <begin position="681"/>
        <end position="693"/>
    </location>
</feature>
<feature type="compositionally biased region" description="Low complexity" evidence="1">
    <location>
        <begin position="1"/>
        <end position="17"/>
    </location>
</feature>
<dbReference type="VEuPathDB" id="FungiDB:GGTG_12348"/>
<evidence type="ECO:0000256" key="1">
    <source>
        <dbReference type="SAM" id="MobiDB-lite"/>
    </source>
</evidence>
<evidence type="ECO:0000313" key="4">
    <source>
        <dbReference type="Proteomes" id="UP000006039"/>
    </source>
</evidence>
<feature type="compositionally biased region" description="Acidic residues" evidence="1">
    <location>
        <begin position="532"/>
        <end position="544"/>
    </location>
</feature>
<dbReference type="eggNOG" id="ENOG502RAR8">
    <property type="taxonomic scope" value="Eukaryota"/>
</dbReference>
<dbReference type="GeneID" id="20352806"/>
<dbReference type="RefSeq" id="XP_009228509.1">
    <property type="nucleotide sequence ID" value="XM_009230245.1"/>
</dbReference>